<accession>A0A8E2AZW0</accession>
<sequence length="156" mass="16739">MPDCFTLLCKRQKAKTTPLRGMAEDGPINAPVPSEETTGVDVALSVLPDGGADVSSESIEGASAPAPPESPGRTGWLVLKEVLTIVREGSDLFPPLKAALVGVVAVMDKVDDVRGVRDDFEDIAQKIDGFQAIFYQYVSEQDIPPTIQTRLKDLTK</sequence>
<dbReference type="AlphaFoldDB" id="A0A8E2AZW0"/>
<name>A0A8E2AZW0_9APHY</name>
<organism evidence="2 3">
    <name type="scientific">Obba rivulosa</name>
    <dbReference type="NCBI Taxonomy" id="1052685"/>
    <lineage>
        <taxon>Eukaryota</taxon>
        <taxon>Fungi</taxon>
        <taxon>Dikarya</taxon>
        <taxon>Basidiomycota</taxon>
        <taxon>Agaricomycotina</taxon>
        <taxon>Agaricomycetes</taxon>
        <taxon>Polyporales</taxon>
        <taxon>Gelatoporiaceae</taxon>
        <taxon>Obba</taxon>
    </lineage>
</organism>
<feature type="compositionally biased region" description="Low complexity" evidence="1">
    <location>
        <begin position="55"/>
        <end position="64"/>
    </location>
</feature>
<gene>
    <name evidence="2" type="ORF">OBBRIDRAFT_804561</name>
</gene>
<protein>
    <submittedName>
        <fullName evidence="2">Uncharacterized protein</fullName>
    </submittedName>
</protein>
<proteinExistence type="predicted"/>
<evidence type="ECO:0000256" key="1">
    <source>
        <dbReference type="SAM" id="MobiDB-lite"/>
    </source>
</evidence>
<dbReference type="EMBL" id="KV722422">
    <property type="protein sequence ID" value="OCH89647.1"/>
    <property type="molecule type" value="Genomic_DNA"/>
</dbReference>
<evidence type="ECO:0000313" key="2">
    <source>
        <dbReference type="EMBL" id="OCH89647.1"/>
    </source>
</evidence>
<keyword evidence="3" id="KW-1185">Reference proteome</keyword>
<evidence type="ECO:0000313" key="3">
    <source>
        <dbReference type="Proteomes" id="UP000250043"/>
    </source>
</evidence>
<reference evidence="2 3" key="1">
    <citation type="submission" date="2016-07" db="EMBL/GenBank/DDBJ databases">
        <title>Draft genome of the white-rot fungus Obba rivulosa 3A-2.</title>
        <authorList>
            <consortium name="DOE Joint Genome Institute"/>
            <person name="Miettinen O."/>
            <person name="Riley R."/>
            <person name="Acob R."/>
            <person name="Barry K."/>
            <person name="Cullen D."/>
            <person name="De Vries R."/>
            <person name="Hainaut M."/>
            <person name="Hatakka A."/>
            <person name="Henrissat B."/>
            <person name="Hilden K."/>
            <person name="Kuo R."/>
            <person name="Labutti K."/>
            <person name="Lipzen A."/>
            <person name="Makela M.R."/>
            <person name="Sandor L."/>
            <person name="Spatafora J.W."/>
            <person name="Grigoriev I.V."/>
            <person name="Hibbett D.S."/>
        </authorList>
    </citation>
    <scope>NUCLEOTIDE SEQUENCE [LARGE SCALE GENOMIC DNA]</scope>
    <source>
        <strain evidence="2 3">3A-2</strain>
    </source>
</reference>
<feature type="region of interest" description="Disordered" evidence="1">
    <location>
        <begin position="51"/>
        <end position="71"/>
    </location>
</feature>
<dbReference type="Proteomes" id="UP000250043">
    <property type="component" value="Unassembled WGS sequence"/>
</dbReference>